<reference evidence="1" key="1">
    <citation type="journal article" date="2021" name="bioRxiv">
        <title>Unraveling nitrogen, sulfur and carbon metabolic pathways and microbial community transcriptional responses to substrate deprivation and toxicity stresses in a bioreactor mimicking anoxic brackish coastal sediment conditions.</title>
        <authorList>
            <person name="Martins P.D."/>
            <person name="Echeveste M.J."/>
            <person name="Arshad A."/>
            <person name="Kurth J."/>
            <person name="Ouboter H."/>
            <person name="Jetten M.S.M."/>
            <person name="Welte C.U."/>
        </authorList>
    </citation>
    <scope>NUCLEOTIDE SEQUENCE</scope>
    <source>
        <strain evidence="1">MAG_39</strain>
    </source>
</reference>
<name>A0A953LW50_9BACT</name>
<accession>A0A953LW50</accession>
<dbReference type="Proteomes" id="UP000705867">
    <property type="component" value="Unassembled WGS sequence"/>
</dbReference>
<evidence type="ECO:0000313" key="2">
    <source>
        <dbReference type="Proteomes" id="UP000705867"/>
    </source>
</evidence>
<protein>
    <submittedName>
        <fullName evidence="1">Uncharacterized protein</fullName>
    </submittedName>
</protein>
<reference evidence="1" key="2">
    <citation type="submission" date="2021-08" db="EMBL/GenBank/DDBJ databases">
        <authorList>
            <person name="Dalcin Martins P."/>
        </authorList>
    </citation>
    <scope>NUCLEOTIDE SEQUENCE</scope>
    <source>
        <strain evidence="1">MAG_39</strain>
    </source>
</reference>
<dbReference type="AlphaFoldDB" id="A0A953LW50"/>
<proteinExistence type="predicted"/>
<evidence type="ECO:0000313" key="1">
    <source>
        <dbReference type="EMBL" id="MBZ0155566.1"/>
    </source>
</evidence>
<gene>
    <name evidence="1" type="ORF">K8I29_05035</name>
</gene>
<organism evidence="1 2">
    <name type="scientific">Candidatus Nitrobium versatile</name>
    <dbReference type="NCBI Taxonomy" id="2884831"/>
    <lineage>
        <taxon>Bacteria</taxon>
        <taxon>Pseudomonadati</taxon>
        <taxon>Nitrospirota</taxon>
        <taxon>Nitrospiria</taxon>
        <taxon>Nitrospirales</taxon>
        <taxon>Nitrospiraceae</taxon>
        <taxon>Candidatus Nitrobium</taxon>
    </lineage>
</organism>
<sequence length="173" mass="19851">MEPPAKASREEVVYRYAAGKAIQELRNGGEIGSALLEHLVTFPLIRYCHAEIGGEDSRWLQEIASSQEREMPLRRFALILLRHLRDHPGVKEFLCGLWKTSGEHEIKLEVVWSLLGYSDLPEELYDDIARSFSSSDRDQWLPSLVAKLGGDEREKVQVRNLLNRYFISEQEPG</sequence>
<dbReference type="EMBL" id="JAIOIV010000037">
    <property type="protein sequence ID" value="MBZ0155566.1"/>
    <property type="molecule type" value="Genomic_DNA"/>
</dbReference>
<comment type="caution">
    <text evidence="1">The sequence shown here is derived from an EMBL/GenBank/DDBJ whole genome shotgun (WGS) entry which is preliminary data.</text>
</comment>